<accession>A0AAD5S6V4</accession>
<feature type="transmembrane region" description="Helical" evidence="7">
    <location>
        <begin position="137"/>
        <end position="159"/>
    </location>
</feature>
<evidence type="ECO:0000256" key="3">
    <source>
        <dbReference type="ARBA" id="ARBA00022989"/>
    </source>
</evidence>
<protein>
    <recommendedName>
        <fullName evidence="12">FAD-binding FR-type domain-containing protein</fullName>
    </recommendedName>
</protein>
<keyword evidence="5" id="KW-0406">Ion transport</keyword>
<evidence type="ECO:0000259" key="8">
    <source>
        <dbReference type="Pfam" id="PF01794"/>
    </source>
</evidence>
<dbReference type="InterPro" id="IPR013130">
    <property type="entry name" value="Fe3_Rdtase_TM_dom"/>
</dbReference>
<keyword evidence="11" id="KW-1185">Reference proteome</keyword>
<dbReference type="GO" id="GO:0016491">
    <property type="term" value="F:oxidoreductase activity"/>
    <property type="evidence" value="ECO:0007669"/>
    <property type="project" value="UniProtKB-KW"/>
</dbReference>
<feature type="transmembrane region" description="Helical" evidence="7">
    <location>
        <begin position="327"/>
        <end position="344"/>
    </location>
</feature>
<comment type="caution">
    <text evidence="10">The sequence shown here is derived from an EMBL/GenBank/DDBJ whole genome shotgun (WGS) entry which is preliminary data.</text>
</comment>
<dbReference type="EMBL" id="JADGJD010000880">
    <property type="protein sequence ID" value="KAJ3047901.1"/>
    <property type="molecule type" value="Genomic_DNA"/>
</dbReference>
<dbReference type="InterPro" id="IPR039261">
    <property type="entry name" value="FNR_nucleotide-bd"/>
</dbReference>
<evidence type="ECO:0008006" key="12">
    <source>
        <dbReference type="Google" id="ProtNLM"/>
    </source>
</evidence>
<evidence type="ECO:0000256" key="5">
    <source>
        <dbReference type="ARBA" id="ARBA00023065"/>
    </source>
</evidence>
<keyword evidence="6 7" id="KW-0472">Membrane</keyword>
<dbReference type="InterPro" id="IPR050369">
    <property type="entry name" value="RBOH/FRE"/>
</dbReference>
<feature type="domain" description="FAD-binding 8" evidence="9">
    <location>
        <begin position="389"/>
        <end position="477"/>
    </location>
</feature>
<keyword evidence="3 7" id="KW-1133">Transmembrane helix</keyword>
<keyword evidence="4" id="KW-0560">Oxidoreductase</keyword>
<dbReference type="GO" id="GO:0006811">
    <property type="term" value="P:monoatomic ion transport"/>
    <property type="evidence" value="ECO:0007669"/>
    <property type="project" value="UniProtKB-KW"/>
</dbReference>
<dbReference type="Gene3D" id="2.40.30.10">
    <property type="entry name" value="Translation factors"/>
    <property type="match status" value="1"/>
</dbReference>
<evidence type="ECO:0000313" key="10">
    <source>
        <dbReference type="EMBL" id="KAJ3047901.1"/>
    </source>
</evidence>
<feature type="domain" description="Ferric oxidoreductase" evidence="8">
    <location>
        <begin position="218"/>
        <end position="342"/>
    </location>
</feature>
<dbReference type="Pfam" id="PF01794">
    <property type="entry name" value="Ferric_reduct"/>
    <property type="match status" value="1"/>
</dbReference>
<dbReference type="Gene3D" id="3.40.50.80">
    <property type="entry name" value="Nucleotide-binding domain of ferredoxin-NADP reductase (FNR) module"/>
    <property type="match status" value="1"/>
</dbReference>
<comment type="subcellular location">
    <subcellularLocation>
        <location evidence="1">Membrane</location>
        <topology evidence="1">Multi-pass membrane protein</topology>
    </subcellularLocation>
</comment>
<evidence type="ECO:0000256" key="7">
    <source>
        <dbReference type="SAM" id="Phobius"/>
    </source>
</evidence>
<feature type="transmembrane region" description="Helical" evidence="7">
    <location>
        <begin position="48"/>
        <end position="69"/>
    </location>
</feature>
<dbReference type="Proteomes" id="UP001212841">
    <property type="component" value="Unassembled WGS sequence"/>
</dbReference>
<feature type="transmembrane region" description="Helical" evidence="7">
    <location>
        <begin position="96"/>
        <end position="116"/>
    </location>
</feature>
<gene>
    <name evidence="10" type="ORF">HK097_011070</name>
</gene>
<organism evidence="10 11">
    <name type="scientific">Rhizophlyctis rosea</name>
    <dbReference type="NCBI Taxonomy" id="64517"/>
    <lineage>
        <taxon>Eukaryota</taxon>
        <taxon>Fungi</taxon>
        <taxon>Fungi incertae sedis</taxon>
        <taxon>Chytridiomycota</taxon>
        <taxon>Chytridiomycota incertae sedis</taxon>
        <taxon>Chytridiomycetes</taxon>
        <taxon>Rhizophlyctidales</taxon>
        <taxon>Rhizophlyctidaceae</taxon>
        <taxon>Rhizophlyctis</taxon>
    </lineage>
</organism>
<evidence type="ECO:0000313" key="11">
    <source>
        <dbReference type="Proteomes" id="UP001212841"/>
    </source>
</evidence>
<keyword evidence="5" id="KW-0813">Transport</keyword>
<proteinExistence type="predicted"/>
<dbReference type="GO" id="GO:0005886">
    <property type="term" value="C:plasma membrane"/>
    <property type="evidence" value="ECO:0007669"/>
    <property type="project" value="TreeGrafter"/>
</dbReference>
<feature type="transmembrane region" description="Helical" evidence="7">
    <location>
        <begin position="200"/>
        <end position="226"/>
    </location>
</feature>
<dbReference type="PANTHER" id="PTHR11972:SF69">
    <property type="entry name" value="FERRIC REDUCTION OXIDASE 6-RELATED"/>
    <property type="match status" value="1"/>
</dbReference>
<evidence type="ECO:0000256" key="1">
    <source>
        <dbReference type="ARBA" id="ARBA00004141"/>
    </source>
</evidence>
<evidence type="ECO:0000256" key="4">
    <source>
        <dbReference type="ARBA" id="ARBA00023002"/>
    </source>
</evidence>
<name>A0AAD5S6V4_9FUNG</name>
<sequence>MTSSAPEKDLKILTDTSHSTTQQPLTASSHRVVDVEPTQPKPVLSTGLAMTLVSIAFFPASWILVYYMMVHKEWCFADFCTESMGSRRKPVRNTLAIYYMFLFISALFVYLTPRLSALKRVFTYRVSARSTITVGEVIWFTAALIVTNIIIPAVIWTPYWNMWVSSEVPHMSHSMRKRSAMPTGSGKDGMIPGWMGSNRLWIWFVYETLILTTGDSLALLLGLVMIPVSKYSFLSTLLELPYTSMIRIHQWLGWSIFWLTVIHLVVTMLATVMDDIPLAKLFFTVVVDPAPWGDLNYLYITGMVSFFILGFVVITSLAYVRRHYYNTFFLTHFLIFVSLLFAYFHASMSIYYVVPGLCMYAVDGCMRLRDRLRSQRIVEAGTSAGYTTLTVKTPKASTVRPGHFFRVIVPSVSKFESHPWSVAGVDSANETVMFFFAADKRIANHHAEWTSQLVDSVSTKEDTKSFGEVSLQGPYGKHLAMTSPTTKFDAYVLYVAGTGLAPALCAIQSLLKTDKPIYLFWTTSSPNATSLPILAPYLSPSTKPHNLTVRIFSTSTSAPVPEDVEHHRPHLPMLLATHVSPLASEFSSGALNVAVFVCGPGGFIKDALEGVRRFEGSEEGRGIKVDVEIESYDV</sequence>
<dbReference type="PANTHER" id="PTHR11972">
    <property type="entry name" value="NADPH OXIDASE"/>
    <property type="match status" value="1"/>
</dbReference>
<dbReference type="Pfam" id="PF08022">
    <property type="entry name" value="FAD_binding_8"/>
    <property type="match status" value="1"/>
</dbReference>
<keyword evidence="2 7" id="KW-0812">Transmembrane</keyword>
<reference evidence="10" key="1">
    <citation type="submission" date="2020-05" db="EMBL/GenBank/DDBJ databases">
        <title>Phylogenomic resolution of chytrid fungi.</title>
        <authorList>
            <person name="Stajich J.E."/>
            <person name="Amses K."/>
            <person name="Simmons R."/>
            <person name="Seto K."/>
            <person name="Myers J."/>
            <person name="Bonds A."/>
            <person name="Quandt C.A."/>
            <person name="Barry K."/>
            <person name="Liu P."/>
            <person name="Grigoriev I."/>
            <person name="Longcore J.E."/>
            <person name="James T.Y."/>
        </authorList>
    </citation>
    <scope>NUCLEOTIDE SEQUENCE</scope>
    <source>
        <strain evidence="10">JEL0318</strain>
    </source>
</reference>
<evidence type="ECO:0000256" key="2">
    <source>
        <dbReference type="ARBA" id="ARBA00022692"/>
    </source>
</evidence>
<dbReference type="SUPFAM" id="SSF52343">
    <property type="entry name" value="Ferredoxin reductase-like, C-terminal NADP-linked domain"/>
    <property type="match status" value="1"/>
</dbReference>
<dbReference type="InterPro" id="IPR013112">
    <property type="entry name" value="FAD-bd_8"/>
</dbReference>
<dbReference type="AlphaFoldDB" id="A0AAD5S6V4"/>
<evidence type="ECO:0000259" key="9">
    <source>
        <dbReference type="Pfam" id="PF08022"/>
    </source>
</evidence>
<feature type="transmembrane region" description="Helical" evidence="7">
    <location>
        <begin position="251"/>
        <end position="273"/>
    </location>
</feature>
<evidence type="ECO:0000256" key="6">
    <source>
        <dbReference type="ARBA" id="ARBA00023136"/>
    </source>
</evidence>
<feature type="transmembrane region" description="Helical" evidence="7">
    <location>
        <begin position="297"/>
        <end position="320"/>
    </location>
</feature>